<dbReference type="RefSeq" id="WP_310016666.1">
    <property type="nucleotide sequence ID" value="NZ_JAVDUM010000001.1"/>
</dbReference>
<evidence type="ECO:0000256" key="1">
    <source>
        <dbReference type="ARBA" id="ARBA00022801"/>
    </source>
</evidence>
<dbReference type="InterPro" id="IPR029058">
    <property type="entry name" value="AB_hydrolase_fold"/>
</dbReference>
<dbReference type="InterPro" id="IPR008979">
    <property type="entry name" value="Galactose-bd-like_sf"/>
</dbReference>
<dbReference type="Proteomes" id="UP001259347">
    <property type="component" value="Unassembled WGS sequence"/>
</dbReference>
<dbReference type="Pfam" id="PF08530">
    <property type="entry name" value="PepX_C"/>
    <property type="match status" value="1"/>
</dbReference>
<evidence type="ECO:0000313" key="5">
    <source>
        <dbReference type="Proteomes" id="UP001259347"/>
    </source>
</evidence>
<dbReference type="InterPro" id="IPR005674">
    <property type="entry name" value="CocE/Ser_esterase"/>
</dbReference>
<comment type="caution">
    <text evidence="4">The sequence shown here is derived from an EMBL/GenBank/DDBJ whole genome shotgun (WGS) entry which is preliminary data.</text>
</comment>
<gene>
    <name evidence="4" type="ORF">J2Y69_000226</name>
</gene>
<dbReference type="Pfam" id="PF02129">
    <property type="entry name" value="Peptidase_S15"/>
    <property type="match status" value="1"/>
</dbReference>
<dbReference type="NCBIfam" id="TIGR00976">
    <property type="entry name" value="CocE_NonD"/>
    <property type="match status" value="1"/>
</dbReference>
<dbReference type="EMBL" id="JAVDUM010000001">
    <property type="protein sequence ID" value="MDR6865644.1"/>
    <property type="molecule type" value="Genomic_DNA"/>
</dbReference>
<feature type="compositionally biased region" description="Basic and acidic residues" evidence="2">
    <location>
        <begin position="398"/>
        <end position="408"/>
    </location>
</feature>
<proteinExistence type="predicted"/>
<dbReference type="SUPFAM" id="SSF49785">
    <property type="entry name" value="Galactose-binding domain-like"/>
    <property type="match status" value="1"/>
</dbReference>
<organism evidence="4 5">
    <name type="scientific">Microbacterium resistens</name>
    <dbReference type="NCBI Taxonomy" id="156977"/>
    <lineage>
        <taxon>Bacteria</taxon>
        <taxon>Bacillati</taxon>
        <taxon>Actinomycetota</taxon>
        <taxon>Actinomycetes</taxon>
        <taxon>Micrococcales</taxon>
        <taxon>Microbacteriaceae</taxon>
        <taxon>Microbacterium</taxon>
    </lineage>
</organism>
<sequence length="552" mass="60226">MSSSPRPTRPRLTRGARREHRALTRAPGMPSPTHEGVVVDRDIRVLGEDGRALLTDHWHARDADATTLLIRTPYGRDSVAGPALFFAERGHHVVVQSCRGTFGSEGVFDPLHDEASDGRATLRWVRAQPWATGPVHTWGGSYFGVTQWAMCEADQRPDALGIAVSARSFDSAIIYRGGGFAMETVLAWAYALDLQERRPLSRLWAMLLAHGRLRRGSFAIPPSDAGIRAHSGDPAFLRDWIAHSDPGDPWWEPLHFAQDPATIPPVALLAGWQDLFLEGQLDDYAALRRSGVPVRLAVGDWRHGAPETLALGTREALRGFEDPTAGPAVRIEVTGGGGWHELAEWPPPGDEIAWEASADGALQRRGGPLRTASATYVYDPANPTPSAGGRSLNPFTAGRRDQRRRERREDVLVFTGPRLAEDLVLGGTPVVELTLASTNPRADVFVRLCDVDRRGRSLTVTDGYLRLSADAASGERRRVLLDLAPAAHRFAAGHRLRLQASSGAHPLRLRNPGTDDPVRDFSRLIPSLQTVSLGGEDPLLLRLPVIALPAVR</sequence>
<reference evidence="4 5" key="1">
    <citation type="submission" date="2023-07" db="EMBL/GenBank/DDBJ databases">
        <title>Sorghum-associated microbial communities from plants grown in Nebraska, USA.</title>
        <authorList>
            <person name="Schachtman D."/>
        </authorList>
    </citation>
    <scope>NUCLEOTIDE SEQUENCE [LARGE SCALE GENOMIC DNA]</scope>
    <source>
        <strain evidence="4 5">2980</strain>
    </source>
</reference>
<evidence type="ECO:0000259" key="3">
    <source>
        <dbReference type="SMART" id="SM00939"/>
    </source>
</evidence>
<dbReference type="SMART" id="SM00939">
    <property type="entry name" value="PepX_C"/>
    <property type="match status" value="1"/>
</dbReference>
<feature type="region of interest" description="Disordered" evidence="2">
    <location>
        <begin position="1"/>
        <end position="36"/>
    </location>
</feature>
<evidence type="ECO:0000256" key="2">
    <source>
        <dbReference type="SAM" id="MobiDB-lite"/>
    </source>
</evidence>
<dbReference type="Gene3D" id="2.60.120.260">
    <property type="entry name" value="Galactose-binding domain-like"/>
    <property type="match status" value="1"/>
</dbReference>
<dbReference type="SUPFAM" id="SSF53474">
    <property type="entry name" value="alpha/beta-Hydrolases"/>
    <property type="match status" value="1"/>
</dbReference>
<dbReference type="GO" id="GO:0016787">
    <property type="term" value="F:hydrolase activity"/>
    <property type="evidence" value="ECO:0007669"/>
    <property type="project" value="UniProtKB-KW"/>
</dbReference>
<dbReference type="InterPro" id="IPR000383">
    <property type="entry name" value="Xaa-Pro-like_dom"/>
</dbReference>
<dbReference type="InterPro" id="IPR013736">
    <property type="entry name" value="Xaa-Pro_dipept_C"/>
</dbReference>
<feature type="region of interest" description="Disordered" evidence="2">
    <location>
        <begin position="375"/>
        <end position="408"/>
    </location>
</feature>
<dbReference type="Gene3D" id="3.40.50.1820">
    <property type="entry name" value="alpha/beta hydrolase"/>
    <property type="match status" value="1"/>
</dbReference>
<dbReference type="Gene3D" id="1.10.3020.10">
    <property type="entry name" value="alpha-amino acid ester hydrolase ( Helical cap domain)"/>
    <property type="match status" value="1"/>
</dbReference>
<protein>
    <submittedName>
        <fullName evidence="4">CocE/NonD family hydrolase</fullName>
    </submittedName>
</protein>
<accession>A0ABU1S7P9</accession>
<keyword evidence="5" id="KW-1185">Reference proteome</keyword>
<keyword evidence="1 4" id="KW-0378">Hydrolase</keyword>
<name>A0ABU1S7P9_9MICO</name>
<feature type="domain" description="Xaa-Pro dipeptidyl-peptidase C-terminal" evidence="3">
    <location>
        <begin position="309"/>
        <end position="542"/>
    </location>
</feature>
<evidence type="ECO:0000313" key="4">
    <source>
        <dbReference type="EMBL" id="MDR6865644.1"/>
    </source>
</evidence>
<feature type="compositionally biased region" description="Basic residues" evidence="2">
    <location>
        <begin position="8"/>
        <end position="20"/>
    </location>
</feature>